<evidence type="ECO:0000256" key="4">
    <source>
        <dbReference type="ARBA" id="ARBA00023027"/>
    </source>
</evidence>
<dbReference type="Pfam" id="PF02629">
    <property type="entry name" value="CoA_binding"/>
    <property type="match status" value="1"/>
</dbReference>
<evidence type="ECO:0000256" key="6">
    <source>
        <dbReference type="ARBA" id="ARBA00023163"/>
    </source>
</evidence>
<dbReference type="HAMAP" id="MF_01131">
    <property type="entry name" value="Rex"/>
    <property type="match status" value="1"/>
</dbReference>
<dbReference type="InterPro" id="IPR036390">
    <property type="entry name" value="WH_DNA-bd_sf"/>
</dbReference>
<comment type="similarity">
    <text evidence="7">Belongs to the transcriptional regulatory Rex family.</text>
</comment>
<evidence type="ECO:0000256" key="2">
    <source>
        <dbReference type="ARBA" id="ARBA00022491"/>
    </source>
</evidence>
<dbReference type="GO" id="GO:0005737">
    <property type="term" value="C:cytoplasm"/>
    <property type="evidence" value="ECO:0007669"/>
    <property type="project" value="UniProtKB-SubCell"/>
</dbReference>
<comment type="caution">
    <text evidence="9">The sequence shown here is derived from an EMBL/GenBank/DDBJ whole genome shotgun (WGS) entry which is preliminary data.</text>
</comment>
<dbReference type="GO" id="GO:0003677">
    <property type="term" value="F:DNA binding"/>
    <property type="evidence" value="ECO:0007669"/>
    <property type="project" value="UniProtKB-UniRule"/>
</dbReference>
<dbReference type="NCBIfam" id="NF003993">
    <property type="entry name" value="PRK05472.2-2"/>
    <property type="match status" value="1"/>
</dbReference>
<evidence type="ECO:0000313" key="10">
    <source>
        <dbReference type="Proteomes" id="UP000650511"/>
    </source>
</evidence>
<comment type="subcellular location">
    <subcellularLocation>
        <location evidence="7">Cytoplasm</location>
    </subcellularLocation>
</comment>
<name>A0A8J3EXF6_9ACTN</name>
<dbReference type="RefSeq" id="WP_130648483.1">
    <property type="nucleotide sequence ID" value="NZ_BMHA01000005.1"/>
</dbReference>
<keyword evidence="5 7" id="KW-0238">DNA-binding</keyword>
<dbReference type="SUPFAM" id="SSF51735">
    <property type="entry name" value="NAD(P)-binding Rossmann-fold domains"/>
    <property type="match status" value="1"/>
</dbReference>
<dbReference type="GO" id="GO:0045892">
    <property type="term" value="P:negative regulation of DNA-templated transcription"/>
    <property type="evidence" value="ECO:0007669"/>
    <property type="project" value="InterPro"/>
</dbReference>
<organism evidence="9 10">
    <name type="scientific">Egicoccus halophilus</name>
    <dbReference type="NCBI Taxonomy" id="1670830"/>
    <lineage>
        <taxon>Bacteria</taxon>
        <taxon>Bacillati</taxon>
        <taxon>Actinomycetota</taxon>
        <taxon>Nitriliruptoria</taxon>
        <taxon>Egicoccales</taxon>
        <taxon>Egicoccaceae</taxon>
        <taxon>Egicoccus</taxon>
    </lineage>
</organism>
<protein>
    <recommendedName>
        <fullName evidence="7">Redox-sensing transcriptional repressor Rex</fullName>
    </recommendedName>
</protein>
<dbReference type="AlphaFoldDB" id="A0A8J3EXF6"/>
<dbReference type="InterPro" id="IPR003781">
    <property type="entry name" value="CoA-bd"/>
</dbReference>
<dbReference type="InterPro" id="IPR009718">
    <property type="entry name" value="Rex_DNA-bd_C_dom"/>
</dbReference>
<keyword evidence="6 7" id="KW-0804">Transcription</keyword>
<feature type="binding site" evidence="7">
    <location>
        <begin position="90"/>
        <end position="95"/>
    </location>
    <ligand>
        <name>NAD(+)</name>
        <dbReference type="ChEBI" id="CHEBI:57540"/>
    </ligand>
</feature>
<gene>
    <name evidence="7 9" type="primary">rex</name>
    <name evidence="9" type="ORF">GCM10011354_15170</name>
</gene>
<dbReference type="Proteomes" id="UP000650511">
    <property type="component" value="Unassembled WGS sequence"/>
</dbReference>
<evidence type="ECO:0000259" key="8">
    <source>
        <dbReference type="SMART" id="SM00881"/>
    </source>
</evidence>
<dbReference type="InterPro" id="IPR036291">
    <property type="entry name" value="NAD(P)-bd_dom_sf"/>
</dbReference>
<keyword evidence="1 7" id="KW-0963">Cytoplasm</keyword>
<dbReference type="NCBIfam" id="NF003994">
    <property type="entry name" value="PRK05472.2-3"/>
    <property type="match status" value="1"/>
</dbReference>
<dbReference type="NCBIfam" id="NF003995">
    <property type="entry name" value="PRK05472.2-4"/>
    <property type="match status" value="1"/>
</dbReference>
<keyword evidence="2 7" id="KW-0678">Repressor</keyword>
<dbReference type="GO" id="GO:0051775">
    <property type="term" value="P:response to redox state"/>
    <property type="evidence" value="ECO:0007669"/>
    <property type="project" value="InterPro"/>
</dbReference>
<evidence type="ECO:0000313" key="9">
    <source>
        <dbReference type="EMBL" id="GGI05655.1"/>
    </source>
</evidence>
<dbReference type="Gene3D" id="3.40.50.720">
    <property type="entry name" value="NAD(P)-binding Rossmann-like Domain"/>
    <property type="match status" value="1"/>
</dbReference>
<evidence type="ECO:0000256" key="5">
    <source>
        <dbReference type="ARBA" id="ARBA00023125"/>
    </source>
</evidence>
<dbReference type="SUPFAM" id="SSF46785">
    <property type="entry name" value="Winged helix' DNA-binding domain"/>
    <property type="match status" value="1"/>
</dbReference>
<dbReference type="InterPro" id="IPR036388">
    <property type="entry name" value="WH-like_DNA-bd_sf"/>
</dbReference>
<reference evidence="9" key="2">
    <citation type="submission" date="2020-09" db="EMBL/GenBank/DDBJ databases">
        <authorList>
            <person name="Sun Q."/>
            <person name="Zhou Y."/>
        </authorList>
    </citation>
    <scope>NUCLEOTIDE SEQUENCE</scope>
    <source>
        <strain evidence="9">CGMCC 1.14988</strain>
    </source>
</reference>
<keyword evidence="3 7" id="KW-0805">Transcription regulation</keyword>
<feature type="DNA-binding region" description="H-T-H motif" evidence="7">
    <location>
        <begin position="16"/>
        <end position="55"/>
    </location>
</feature>
<proteinExistence type="inferred from homology"/>
<dbReference type="PANTHER" id="PTHR35786:SF1">
    <property type="entry name" value="REDOX-SENSING TRANSCRIPTIONAL REPRESSOR REX 1"/>
    <property type="match status" value="1"/>
</dbReference>
<comment type="function">
    <text evidence="7">Modulates transcription in response to changes in cellular NADH/NAD(+) redox state.</text>
</comment>
<dbReference type="OrthoDB" id="9784760at2"/>
<dbReference type="InterPro" id="IPR058236">
    <property type="entry name" value="Rex_actinobacterial-type"/>
</dbReference>
<dbReference type="Pfam" id="PF06971">
    <property type="entry name" value="Put_DNA-bind_N"/>
    <property type="match status" value="1"/>
</dbReference>
<dbReference type="GO" id="GO:0003700">
    <property type="term" value="F:DNA-binding transcription factor activity"/>
    <property type="evidence" value="ECO:0007669"/>
    <property type="project" value="UniProtKB-UniRule"/>
</dbReference>
<comment type="subunit">
    <text evidence="7">Homodimer.</text>
</comment>
<reference evidence="9" key="1">
    <citation type="journal article" date="2014" name="Int. J. Syst. Evol. Microbiol.">
        <title>Complete genome sequence of Corynebacterium casei LMG S-19264T (=DSM 44701T), isolated from a smear-ripened cheese.</title>
        <authorList>
            <consortium name="US DOE Joint Genome Institute (JGI-PGF)"/>
            <person name="Walter F."/>
            <person name="Albersmeier A."/>
            <person name="Kalinowski J."/>
            <person name="Ruckert C."/>
        </authorList>
    </citation>
    <scope>NUCLEOTIDE SEQUENCE</scope>
    <source>
        <strain evidence="9">CGMCC 1.14988</strain>
    </source>
</reference>
<dbReference type="EMBL" id="BMHA01000005">
    <property type="protein sequence ID" value="GGI05655.1"/>
    <property type="molecule type" value="Genomic_DNA"/>
</dbReference>
<dbReference type="SMART" id="SM00881">
    <property type="entry name" value="CoA_binding"/>
    <property type="match status" value="1"/>
</dbReference>
<dbReference type="NCBIfam" id="NF003992">
    <property type="entry name" value="PRK05472.2-1"/>
    <property type="match status" value="1"/>
</dbReference>
<evidence type="ECO:0000256" key="3">
    <source>
        <dbReference type="ARBA" id="ARBA00023015"/>
    </source>
</evidence>
<dbReference type="Gene3D" id="1.10.10.10">
    <property type="entry name" value="Winged helix-like DNA-binding domain superfamily/Winged helix DNA-binding domain"/>
    <property type="match status" value="1"/>
</dbReference>
<evidence type="ECO:0000256" key="7">
    <source>
        <dbReference type="HAMAP-Rule" id="MF_01131"/>
    </source>
</evidence>
<accession>A0A8J3EXF6</accession>
<feature type="domain" description="CoA-binding" evidence="8">
    <location>
        <begin position="79"/>
        <end position="180"/>
    </location>
</feature>
<keyword evidence="10" id="KW-1185">Reference proteome</keyword>
<dbReference type="NCBIfam" id="NF003996">
    <property type="entry name" value="PRK05472.2-5"/>
    <property type="match status" value="1"/>
</dbReference>
<dbReference type="InterPro" id="IPR022876">
    <property type="entry name" value="Tscrpt_rep_Rex"/>
</dbReference>
<dbReference type="PANTHER" id="PTHR35786">
    <property type="entry name" value="REDOX-SENSING TRANSCRIPTIONAL REPRESSOR REX"/>
    <property type="match status" value="1"/>
</dbReference>
<sequence length="215" mass="22576">MTARRIPEATVARLPQYLQALVEAADAGRRTVSSEDLARASGLTSAKVRKDLSFLGSYGTRGVGYAVEELTTEISTVLGLTDDRPVVIVGIGNLGRALASYDGFSRRGFRVEALVDADPTKIGTQVGDHVVQPAAQLPDLVRDRGITIAVLATPAGRAQAVAAEVVAAGVTAILNFAPVHLDVPEHVSVRTVDLSTELQILSFYEQLGQVSAAAS</sequence>
<keyword evidence="4 7" id="KW-0520">NAD</keyword>
<evidence type="ECO:0000256" key="1">
    <source>
        <dbReference type="ARBA" id="ARBA00022490"/>
    </source>
</evidence>